<gene>
    <name evidence="6" type="ORF">IAI60_03080</name>
</gene>
<dbReference type="CDD" id="cd06225">
    <property type="entry name" value="HAMP"/>
    <property type="match status" value="1"/>
</dbReference>
<dbReference type="PROSITE" id="PS50111">
    <property type="entry name" value="CHEMOTAXIS_TRANSDUC_2"/>
    <property type="match status" value="1"/>
</dbReference>
<dbReference type="Pfam" id="PF00015">
    <property type="entry name" value="MCPsignal"/>
    <property type="match status" value="1"/>
</dbReference>
<evidence type="ECO:0000259" key="4">
    <source>
        <dbReference type="PROSITE" id="PS50111"/>
    </source>
</evidence>
<dbReference type="PANTHER" id="PTHR32089">
    <property type="entry name" value="METHYL-ACCEPTING CHEMOTAXIS PROTEIN MCPB"/>
    <property type="match status" value="1"/>
</dbReference>
<proteinExistence type="inferred from homology"/>
<dbReference type="InterPro" id="IPR004089">
    <property type="entry name" value="MCPsignal_dom"/>
</dbReference>
<keyword evidence="1 3" id="KW-0807">Transducer</keyword>
<dbReference type="RefSeq" id="WP_207445197.1">
    <property type="nucleotide sequence ID" value="NZ_CP061091.1"/>
</dbReference>
<name>A0ABS3K7Z4_9PROT</name>
<dbReference type="Pfam" id="PF13188">
    <property type="entry name" value="PAS_8"/>
    <property type="match status" value="1"/>
</dbReference>
<dbReference type="InterPro" id="IPR003660">
    <property type="entry name" value="HAMP_dom"/>
</dbReference>
<dbReference type="SUPFAM" id="SSF55785">
    <property type="entry name" value="PYP-like sensor domain (PAS domain)"/>
    <property type="match status" value="1"/>
</dbReference>
<dbReference type="EMBL" id="JACTNF010000002">
    <property type="protein sequence ID" value="MBO1073588.1"/>
    <property type="molecule type" value="Genomic_DNA"/>
</dbReference>
<dbReference type="Pfam" id="PF00672">
    <property type="entry name" value="HAMP"/>
    <property type="match status" value="1"/>
</dbReference>
<evidence type="ECO:0000313" key="6">
    <source>
        <dbReference type="EMBL" id="MBO1073588.1"/>
    </source>
</evidence>
<sequence>MRVFLNLRVGMKLALSAVLALLLLAGQGLRTQERLGEVMRLDERLQATIQADSVLREALSTALRAELLSLAAATAQTAETSAQAAAAASIKLESVQRLLRQAAERLPLPEARMAVQEVAPLATRYGAALAEAMTGRQRLLDLRDTRFFAALANFDQRFEAALGNLAYEVEGGEQQDMMRERLLAYQAAANDMRMSIQRFLATGDPDQARRAKRAMAQMQVHGRGARGIPASAPYGQDLDRLLAQSADLAATVQEMIAATEAAAALQAERVAPARQALEAAMQHASGLMGEGVVQGMATAASTLDDLQDETLLVAVLIVAMLLLSAWATARAVGAPLRRLVVVLQRIAGGDTAVEVGDRARRDEIGAIAGAVEELRTRVGEAFAQRQMIEQMPVGVMRADPGRDFRIDFMNAEMRRILESVPQILPCSPQEALGQSIDIFHRDPAHQRALLADGSRLPYQARIRVGGEVMDLTVSAIRDGAGAYLGPMLVWRMVTEQARLADTFEAEMGSAVSGLADRAAELQQSARQLAGAAVTSGREAAMVADAAGRADADVQAVAAAAEQMAASVAEITRRVSESAEVAGRAVQEAQATDGTMRGLSEAAARIGDVVRLIGDIAGQTNLLALNATIEAARAGEAGKGFAVVASEVKNLAGQTARATEEIAGQIAGMQASTERAVEAIRGIGATVERTSEIATAIAAAVEQQGSATQEIARSAAQVAEATGTVTQRIGVVRQVAAETGEAAGGMLGAVEELAGQAGMLRQRSGSFLSAIRS</sequence>
<evidence type="ECO:0000256" key="2">
    <source>
        <dbReference type="ARBA" id="ARBA00029447"/>
    </source>
</evidence>
<dbReference type="Gene3D" id="6.10.340.10">
    <property type="match status" value="1"/>
</dbReference>
<evidence type="ECO:0000313" key="7">
    <source>
        <dbReference type="Proteomes" id="UP001518990"/>
    </source>
</evidence>
<feature type="domain" description="Methyl-accepting transducer" evidence="4">
    <location>
        <begin position="517"/>
        <end position="742"/>
    </location>
</feature>
<keyword evidence="7" id="KW-1185">Reference proteome</keyword>
<evidence type="ECO:0000256" key="3">
    <source>
        <dbReference type="PROSITE-ProRule" id="PRU00284"/>
    </source>
</evidence>
<dbReference type="SUPFAM" id="SSF58104">
    <property type="entry name" value="Methyl-accepting chemotaxis protein (MCP) signaling domain"/>
    <property type="match status" value="1"/>
</dbReference>
<comment type="caution">
    <text evidence="6">The sequence shown here is derived from an EMBL/GenBank/DDBJ whole genome shotgun (WGS) entry which is preliminary data.</text>
</comment>
<protein>
    <submittedName>
        <fullName evidence="6">HAMP domain-containing protein</fullName>
    </submittedName>
</protein>
<evidence type="ECO:0000259" key="5">
    <source>
        <dbReference type="PROSITE" id="PS50885"/>
    </source>
</evidence>
<dbReference type="Gene3D" id="3.30.450.20">
    <property type="entry name" value="PAS domain"/>
    <property type="match status" value="1"/>
</dbReference>
<dbReference type="InterPro" id="IPR000014">
    <property type="entry name" value="PAS"/>
</dbReference>
<feature type="domain" description="HAMP" evidence="5">
    <location>
        <begin position="330"/>
        <end position="383"/>
    </location>
</feature>
<dbReference type="InterPro" id="IPR035965">
    <property type="entry name" value="PAS-like_dom_sf"/>
</dbReference>
<organism evidence="6 7">
    <name type="scientific">Roseomonas marmotae</name>
    <dbReference type="NCBI Taxonomy" id="2768161"/>
    <lineage>
        <taxon>Bacteria</taxon>
        <taxon>Pseudomonadati</taxon>
        <taxon>Pseudomonadota</taxon>
        <taxon>Alphaproteobacteria</taxon>
        <taxon>Acetobacterales</taxon>
        <taxon>Roseomonadaceae</taxon>
        <taxon>Roseomonas</taxon>
    </lineage>
</organism>
<dbReference type="Gene3D" id="1.10.287.950">
    <property type="entry name" value="Methyl-accepting chemotaxis protein"/>
    <property type="match status" value="1"/>
</dbReference>
<evidence type="ECO:0000256" key="1">
    <source>
        <dbReference type="ARBA" id="ARBA00023224"/>
    </source>
</evidence>
<dbReference type="SMART" id="SM00304">
    <property type="entry name" value="HAMP"/>
    <property type="match status" value="2"/>
</dbReference>
<dbReference type="Proteomes" id="UP001518990">
    <property type="component" value="Unassembled WGS sequence"/>
</dbReference>
<reference evidence="6 7" key="1">
    <citation type="submission" date="2020-09" db="EMBL/GenBank/DDBJ databases">
        <title>Roseomonas.</title>
        <authorList>
            <person name="Zhu W."/>
        </authorList>
    </citation>
    <scope>NUCLEOTIDE SEQUENCE [LARGE SCALE GENOMIC DNA]</scope>
    <source>
        <strain evidence="6 7">1311</strain>
    </source>
</reference>
<dbReference type="SMART" id="SM00283">
    <property type="entry name" value="MA"/>
    <property type="match status" value="1"/>
</dbReference>
<accession>A0ABS3K7Z4</accession>
<dbReference type="PROSITE" id="PS50885">
    <property type="entry name" value="HAMP"/>
    <property type="match status" value="1"/>
</dbReference>
<comment type="similarity">
    <text evidence="2">Belongs to the methyl-accepting chemotaxis (MCP) protein family.</text>
</comment>
<dbReference type="PANTHER" id="PTHR32089:SF112">
    <property type="entry name" value="LYSOZYME-LIKE PROTEIN-RELATED"/>
    <property type="match status" value="1"/>
</dbReference>